<name>Q69F93_PHAVU</name>
<sequence>MMPDCMLPPRGNIVPWYKNKAFDKYQTVNFELQLPTIIIAERHQMILEEKASIRIIIGSCILGTIFFRKKEIRLPDSTIRKSTIYANFASKILPHPENNMIHFRIDESVAHSQIPNSNNR</sequence>
<proteinExistence type="predicted"/>
<protein>
    <submittedName>
        <fullName evidence="1">Uncharacterized protein</fullName>
    </submittedName>
</protein>
<organism evidence="1">
    <name type="scientific">Phaseolus vulgaris</name>
    <name type="common">Kidney bean</name>
    <name type="synonym">French bean</name>
    <dbReference type="NCBI Taxonomy" id="3885"/>
    <lineage>
        <taxon>Eukaryota</taxon>
        <taxon>Viridiplantae</taxon>
        <taxon>Streptophyta</taxon>
        <taxon>Embryophyta</taxon>
        <taxon>Tracheophyta</taxon>
        <taxon>Spermatophyta</taxon>
        <taxon>Magnoliopsida</taxon>
        <taxon>eudicotyledons</taxon>
        <taxon>Gunneridae</taxon>
        <taxon>Pentapetalae</taxon>
        <taxon>rosids</taxon>
        <taxon>fabids</taxon>
        <taxon>Fabales</taxon>
        <taxon>Fabaceae</taxon>
        <taxon>Papilionoideae</taxon>
        <taxon>50 kb inversion clade</taxon>
        <taxon>NPAAA clade</taxon>
        <taxon>indigoferoid/millettioid clade</taxon>
        <taxon>Phaseoleae</taxon>
        <taxon>Phaseolus</taxon>
    </lineage>
</organism>
<dbReference type="AlphaFoldDB" id="Q69F93"/>
<reference evidence="1" key="1">
    <citation type="submission" date="2003-07" db="EMBL/GenBank/DDBJ databases">
        <title>Sequence analysis of a BAC clone harboring the Co-4 locus for anthracnose resistance in common bean.</title>
        <authorList>
            <person name="Melotto M."/>
            <person name="Camargo L.E.A."/>
        </authorList>
    </citation>
    <scope>NUCLEOTIDE SEQUENCE</scope>
</reference>
<dbReference type="EMBL" id="AY341443">
    <property type="protein sequence ID" value="AAR13309.1"/>
    <property type="molecule type" value="Genomic_DNA"/>
</dbReference>
<accession>Q69F93</accession>
<gene>
    <name evidence="1" type="ORF">BA15</name>
</gene>
<evidence type="ECO:0000313" key="1">
    <source>
        <dbReference type="EMBL" id="AAR13309.1"/>
    </source>
</evidence>